<accession>A0A067P9K9</accession>
<dbReference type="SUPFAM" id="SSF52833">
    <property type="entry name" value="Thioredoxin-like"/>
    <property type="match status" value="1"/>
</dbReference>
<dbReference type="Gene3D" id="3.40.30.10">
    <property type="entry name" value="Glutaredoxin"/>
    <property type="match status" value="1"/>
</dbReference>
<dbReference type="InParanoid" id="A0A067P9K9"/>
<dbReference type="STRING" id="933084.A0A067P9K9"/>
<proteinExistence type="predicted"/>
<dbReference type="Pfam" id="PF13409">
    <property type="entry name" value="GST_N_2"/>
    <property type="match status" value="1"/>
</dbReference>
<gene>
    <name evidence="2" type="ORF">JAAARDRAFT_141856</name>
</gene>
<dbReference type="HOGENOM" id="CLU_011226_4_0_1"/>
<feature type="domain" description="GST N-terminal" evidence="1">
    <location>
        <begin position="11"/>
        <end position="102"/>
    </location>
</feature>
<dbReference type="InterPro" id="IPR054416">
    <property type="entry name" value="GST_UstS-like_C"/>
</dbReference>
<protein>
    <recommendedName>
        <fullName evidence="1">GST N-terminal domain-containing protein</fullName>
    </recommendedName>
</protein>
<name>A0A067P9K9_9AGAM</name>
<dbReference type="InterPro" id="IPR004045">
    <property type="entry name" value="Glutathione_S-Trfase_N"/>
</dbReference>
<dbReference type="AlphaFoldDB" id="A0A067P9K9"/>
<dbReference type="Pfam" id="PF22041">
    <property type="entry name" value="GST_C_7"/>
    <property type="match status" value="1"/>
</dbReference>
<dbReference type="EMBL" id="KL197759">
    <property type="protein sequence ID" value="KDQ50490.1"/>
    <property type="molecule type" value="Genomic_DNA"/>
</dbReference>
<evidence type="ECO:0000313" key="2">
    <source>
        <dbReference type="EMBL" id="KDQ50490.1"/>
    </source>
</evidence>
<dbReference type="Proteomes" id="UP000027265">
    <property type="component" value="Unassembled WGS sequence"/>
</dbReference>
<sequence length="216" mass="23460">MSLPITLFDIPAAKVKGGAWSPNTWKTRYALGFKGLPFKTVWLEYPDIEAALKQVGAKPTTNKPDGTPLYTLPVIHDPNTKQVICDSFAIAEYLDATYPNGPLLFPKGTKALQASFESALTSTALSPLFPLLLPASGYVLNPSSAVYFRQTRESWYGKKLEEFCPDAEKAAQWKKVEEGFSAVTSWVKLNGGGAFVIADTCQQQTTTRDVTGSSAG</sequence>
<dbReference type="OrthoDB" id="4951845at2759"/>
<evidence type="ECO:0000313" key="3">
    <source>
        <dbReference type="Proteomes" id="UP000027265"/>
    </source>
</evidence>
<keyword evidence="3" id="KW-1185">Reference proteome</keyword>
<organism evidence="2 3">
    <name type="scientific">Jaapia argillacea MUCL 33604</name>
    <dbReference type="NCBI Taxonomy" id="933084"/>
    <lineage>
        <taxon>Eukaryota</taxon>
        <taxon>Fungi</taxon>
        <taxon>Dikarya</taxon>
        <taxon>Basidiomycota</taxon>
        <taxon>Agaricomycotina</taxon>
        <taxon>Agaricomycetes</taxon>
        <taxon>Agaricomycetidae</taxon>
        <taxon>Jaapiales</taxon>
        <taxon>Jaapiaceae</taxon>
        <taxon>Jaapia</taxon>
    </lineage>
</organism>
<reference evidence="3" key="1">
    <citation type="journal article" date="2014" name="Proc. Natl. Acad. Sci. U.S.A.">
        <title>Extensive sampling of basidiomycete genomes demonstrates inadequacy of the white-rot/brown-rot paradigm for wood decay fungi.</title>
        <authorList>
            <person name="Riley R."/>
            <person name="Salamov A.A."/>
            <person name="Brown D.W."/>
            <person name="Nagy L.G."/>
            <person name="Floudas D."/>
            <person name="Held B.W."/>
            <person name="Levasseur A."/>
            <person name="Lombard V."/>
            <person name="Morin E."/>
            <person name="Otillar R."/>
            <person name="Lindquist E.A."/>
            <person name="Sun H."/>
            <person name="LaButti K.M."/>
            <person name="Schmutz J."/>
            <person name="Jabbour D."/>
            <person name="Luo H."/>
            <person name="Baker S.E."/>
            <person name="Pisabarro A.G."/>
            <person name="Walton J.D."/>
            <person name="Blanchette R.A."/>
            <person name="Henrissat B."/>
            <person name="Martin F."/>
            <person name="Cullen D."/>
            <person name="Hibbett D.S."/>
            <person name="Grigoriev I.V."/>
        </authorList>
    </citation>
    <scope>NUCLEOTIDE SEQUENCE [LARGE SCALE GENOMIC DNA]</scope>
    <source>
        <strain evidence="3">MUCL 33604</strain>
    </source>
</reference>
<dbReference type="InterPro" id="IPR036249">
    <property type="entry name" value="Thioredoxin-like_sf"/>
</dbReference>
<dbReference type="PROSITE" id="PS50404">
    <property type="entry name" value="GST_NTER"/>
    <property type="match status" value="1"/>
</dbReference>
<dbReference type="CDD" id="cd03038">
    <property type="entry name" value="GST_N_etherase_LigE"/>
    <property type="match status" value="1"/>
</dbReference>
<dbReference type="Gene3D" id="1.20.1050.10">
    <property type="match status" value="1"/>
</dbReference>
<evidence type="ECO:0000259" key="1">
    <source>
        <dbReference type="PROSITE" id="PS50404"/>
    </source>
</evidence>